<accession>A0A075HW67</accession>
<organism evidence="1">
    <name type="scientific">uncultured marine thaumarchaeote KM3_88_B06</name>
    <dbReference type="NCBI Taxonomy" id="1456332"/>
    <lineage>
        <taxon>Archaea</taxon>
        <taxon>Nitrososphaerota</taxon>
        <taxon>environmental samples</taxon>
    </lineage>
</organism>
<dbReference type="InterPro" id="IPR036388">
    <property type="entry name" value="WH-like_DNA-bd_sf"/>
</dbReference>
<evidence type="ECO:0008006" key="2">
    <source>
        <dbReference type="Google" id="ProtNLM"/>
    </source>
</evidence>
<evidence type="ECO:0000313" key="1">
    <source>
        <dbReference type="EMBL" id="AIF19919.1"/>
    </source>
</evidence>
<name>A0A075HW67_9ARCH</name>
<dbReference type="InterPro" id="IPR036390">
    <property type="entry name" value="WH_DNA-bd_sf"/>
</dbReference>
<protein>
    <recommendedName>
        <fullName evidence="2">Transcriptional regulator</fullName>
    </recommendedName>
</protein>
<proteinExistence type="predicted"/>
<dbReference type="EMBL" id="KF901151">
    <property type="protein sequence ID" value="AIF19919.1"/>
    <property type="molecule type" value="Genomic_DNA"/>
</dbReference>
<reference evidence="1" key="1">
    <citation type="journal article" date="2014" name="Genome Biol. Evol.">
        <title>Pangenome evidence for extensive interdomain horizontal transfer affecting lineage core and shell genes in uncultured planktonic thaumarchaeota and euryarchaeota.</title>
        <authorList>
            <person name="Deschamps P."/>
            <person name="Zivanovic Y."/>
            <person name="Moreira D."/>
            <person name="Rodriguez-Valera F."/>
            <person name="Lopez-Garcia P."/>
        </authorList>
    </citation>
    <scope>NUCLEOTIDE SEQUENCE</scope>
</reference>
<dbReference type="SUPFAM" id="SSF46785">
    <property type="entry name" value="Winged helix' DNA-binding domain"/>
    <property type="match status" value="1"/>
</dbReference>
<dbReference type="Gene3D" id="1.10.10.10">
    <property type="entry name" value="Winged helix-like DNA-binding domain superfamily/Winged helix DNA-binding domain"/>
    <property type="match status" value="1"/>
</dbReference>
<dbReference type="AlphaFoldDB" id="A0A075HW67"/>
<sequence>MVRRGIYTKGGKKASYLPADNKKYHTLRILKQGQKTIAKLMEEQHLNTSQWGHYKNILNKLTELEWIEQTDSEESNAKPFAITEKGKDVYDALDTLMNDSEVSDELKKGFEMFTERPRDYTQTSTD</sequence>